<feature type="domain" description="Restriction endonuclease type IV Mrr" evidence="2">
    <location>
        <begin position="201"/>
        <end position="312"/>
    </location>
</feature>
<sequence length="342" mass="38391">MNVWGVHNDSLTNELVDEGFISIGWDRLGALSEIRQGREGLKRALTNLDPDAKPRSIAGQAGVLVRFRDEMKPGDVVVAPYKPTSTINIGVLVGDYYYDASAGTHRHRRRVEWRKTELPRTVFSQSALYEIGSVLTVFRVRNHAEEFLAALEEDGQTVEQLTHKVDQISDERAADEESDDEPRASRIERHTRDFVLNALHRKLTHQEFEEFTAELLRVLGYQARVTQYSQDGGVDVIAHRDPLGVEPPQIKVQCKHHTGTISAPEVQQLVGTQGPNELSLFVTLGNYSRDARMIERQRTGLRLLSGEDVVSLVLEHYSDLPESRRALMPLTPVLVVADAADV</sequence>
<dbReference type="RefSeq" id="WP_206821298.1">
    <property type="nucleotide sequence ID" value="NZ_JAEKJQ010000001.1"/>
</dbReference>
<dbReference type="Pfam" id="PF04471">
    <property type="entry name" value="Mrr_cat"/>
    <property type="match status" value="1"/>
</dbReference>
<dbReference type="Proteomes" id="UP000664385">
    <property type="component" value="Unassembled WGS sequence"/>
</dbReference>
<dbReference type="EMBL" id="JAEMWU010000001">
    <property type="protein sequence ID" value="MBN8204851.1"/>
    <property type="molecule type" value="Genomic_DNA"/>
</dbReference>
<dbReference type="GO" id="GO:0003677">
    <property type="term" value="F:DNA binding"/>
    <property type="evidence" value="ECO:0007669"/>
    <property type="project" value="InterPro"/>
</dbReference>
<dbReference type="InterPro" id="IPR011335">
    <property type="entry name" value="Restrct_endonuc-II-like"/>
</dbReference>
<dbReference type="InterPro" id="IPR052906">
    <property type="entry name" value="Type_IV_Methyl-Rstrct_Enzyme"/>
</dbReference>
<gene>
    <name evidence="3" type="ORF">JF543_02630</name>
</gene>
<reference evidence="3" key="1">
    <citation type="submission" date="2020-12" db="EMBL/GenBank/DDBJ databases">
        <title>PHA producing bacteria isolated from mangrove.</title>
        <authorList>
            <person name="Zheng W."/>
            <person name="Yu S."/>
            <person name="Huang Y."/>
        </authorList>
    </citation>
    <scope>NUCLEOTIDE SEQUENCE</scope>
    <source>
        <strain evidence="3">GN8-5</strain>
    </source>
</reference>
<evidence type="ECO:0000256" key="1">
    <source>
        <dbReference type="SAM" id="MobiDB-lite"/>
    </source>
</evidence>
<dbReference type="InterPro" id="IPR011856">
    <property type="entry name" value="tRNA_endonuc-like_dom_sf"/>
</dbReference>
<name>A0A939DTF8_9MICO</name>
<feature type="region of interest" description="Disordered" evidence="1">
    <location>
        <begin position="165"/>
        <end position="186"/>
    </location>
</feature>
<dbReference type="Gene3D" id="3.40.1350.10">
    <property type="match status" value="1"/>
</dbReference>
<dbReference type="GO" id="GO:0015666">
    <property type="term" value="F:restriction endodeoxyribonuclease activity"/>
    <property type="evidence" value="ECO:0007669"/>
    <property type="project" value="TreeGrafter"/>
</dbReference>
<dbReference type="PANTHER" id="PTHR30015:SF7">
    <property type="entry name" value="TYPE IV METHYL-DIRECTED RESTRICTION ENZYME ECOKMRR"/>
    <property type="match status" value="1"/>
</dbReference>
<keyword evidence="3" id="KW-0540">Nuclease</keyword>
<dbReference type="SUPFAM" id="SSF52980">
    <property type="entry name" value="Restriction endonuclease-like"/>
    <property type="match status" value="1"/>
</dbReference>
<comment type="caution">
    <text evidence="3">The sequence shown here is derived from an EMBL/GenBank/DDBJ whole genome shotgun (WGS) entry which is preliminary data.</text>
</comment>
<evidence type="ECO:0000313" key="3">
    <source>
        <dbReference type="EMBL" id="MBN8204851.1"/>
    </source>
</evidence>
<evidence type="ECO:0000313" key="4">
    <source>
        <dbReference type="Proteomes" id="UP000664385"/>
    </source>
</evidence>
<dbReference type="InterPro" id="IPR007560">
    <property type="entry name" value="Restrct_endonuc_IV_Mrr"/>
</dbReference>
<protein>
    <submittedName>
        <fullName evidence="3">Restriction endonuclease</fullName>
    </submittedName>
</protein>
<evidence type="ECO:0000259" key="2">
    <source>
        <dbReference type="Pfam" id="PF04471"/>
    </source>
</evidence>
<organism evidence="3 4">
    <name type="scientific">Microbacterium esteraromaticum</name>
    <dbReference type="NCBI Taxonomy" id="57043"/>
    <lineage>
        <taxon>Bacteria</taxon>
        <taxon>Bacillati</taxon>
        <taxon>Actinomycetota</taxon>
        <taxon>Actinomycetes</taxon>
        <taxon>Micrococcales</taxon>
        <taxon>Microbacteriaceae</taxon>
        <taxon>Microbacterium</taxon>
    </lineage>
</organism>
<keyword evidence="3" id="KW-0255">Endonuclease</keyword>
<dbReference type="GO" id="GO:0009307">
    <property type="term" value="P:DNA restriction-modification system"/>
    <property type="evidence" value="ECO:0007669"/>
    <property type="project" value="InterPro"/>
</dbReference>
<keyword evidence="3" id="KW-0378">Hydrolase</keyword>
<proteinExistence type="predicted"/>
<dbReference type="AlphaFoldDB" id="A0A939DTF8"/>
<dbReference type="PANTHER" id="PTHR30015">
    <property type="entry name" value="MRR RESTRICTION SYSTEM PROTEIN"/>
    <property type="match status" value="1"/>
</dbReference>
<accession>A0A939DTF8</accession>